<gene>
    <name evidence="2" type="ORF">BJP34_27285</name>
</gene>
<dbReference type="InterPro" id="IPR011051">
    <property type="entry name" value="RmlC_Cupin_sf"/>
</dbReference>
<sequence>MDFEKLKNEWEKKGFKCETHETPPGDYWSSDGHESDEIFILLEGELEVSFQGKTYYPTIGQEFRVPANVPHTFKNPGKTANHLIWLYAYQWKDNVSGTKI</sequence>
<proteinExistence type="predicted"/>
<name>A0A1D8U411_9CYAN</name>
<dbReference type="InterPro" id="IPR013096">
    <property type="entry name" value="Cupin_2"/>
</dbReference>
<feature type="domain" description="Cupin type-2" evidence="1">
    <location>
        <begin position="22"/>
        <end position="87"/>
    </location>
</feature>
<reference evidence="3" key="1">
    <citation type="submission" date="2016-10" db="EMBL/GenBank/DDBJ databases">
        <title>Comparative genomics uncovers the prolific and rare metabolic potential of the cyanobacterial genus Moorea.</title>
        <authorList>
            <person name="Leao T."/>
            <person name="Castelao G."/>
            <person name="Korobeynikov A."/>
            <person name="Monroe E.A."/>
            <person name="Podell S."/>
            <person name="Glukhov E."/>
            <person name="Allen E."/>
            <person name="Gerwick W.H."/>
            <person name="Gerwick L."/>
        </authorList>
    </citation>
    <scope>NUCLEOTIDE SEQUENCE [LARGE SCALE GENOMIC DNA]</scope>
    <source>
        <strain evidence="3">PAL-8-15-08-1</strain>
    </source>
</reference>
<dbReference type="Proteomes" id="UP000177870">
    <property type="component" value="Chromosome"/>
</dbReference>
<dbReference type="KEGG" id="mpro:BJP34_27285"/>
<dbReference type="STRING" id="1458985.BJP34_27285"/>
<dbReference type="CDD" id="cd02209">
    <property type="entry name" value="cupin_XRE_C"/>
    <property type="match status" value="1"/>
</dbReference>
<evidence type="ECO:0000259" key="1">
    <source>
        <dbReference type="Pfam" id="PF07883"/>
    </source>
</evidence>
<protein>
    <recommendedName>
        <fullName evidence="1">Cupin type-2 domain-containing protein</fullName>
    </recommendedName>
</protein>
<accession>A0A1D8U411</accession>
<dbReference type="InterPro" id="IPR014710">
    <property type="entry name" value="RmlC-like_jellyroll"/>
</dbReference>
<dbReference type="Gene3D" id="2.60.120.10">
    <property type="entry name" value="Jelly Rolls"/>
    <property type="match status" value="1"/>
</dbReference>
<dbReference type="Pfam" id="PF07883">
    <property type="entry name" value="Cupin_2"/>
    <property type="match status" value="1"/>
</dbReference>
<dbReference type="SUPFAM" id="SSF51182">
    <property type="entry name" value="RmlC-like cupins"/>
    <property type="match status" value="1"/>
</dbReference>
<evidence type="ECO:0000313" key="3">
    <source>
        <dbReference type="Proteomes" id="UP000177870"/>
    </source>
</evidence>
<dbReference type="AlphaFoldDB" id="A0A1D8U411"/>
<dbReference type="EMBL" id="CP017599">
    <property type="protein sequence ID" value="AOX04553.1"/>
    <property type="molecule type" value="Genomic_DNA"/>
</dbReference>
<organism evidence="2 3">
    <name type="scientific">Moorena producens PAL-8-15-08-1</name>
    <dbReference type="NCBI Taxonomy" id="1458985"/>
    <lineage>
        <taxon>Bacteria</taxon>
        <taxon>Bacillati</taxon>
        <taxon>Cyanobacteriota</taxon>
        <taxon>Cyanophyceae</taxon>
        <taxon>Coleofasciculales</taxon>
        <taxon>Coleofasciculaceae</taxon>
        <taxon>Moorena</taxon>
    </lineage>
</organism>
<evidence type="ECO:0000313" key="2">
    <source>
        <dbReference type="EMBL" id="AOX04553.1"/>
    </source>
</evidence>